<evidence type="ECO:0000313" key="1">
    <source>
        <dbReference type="EMBL" id="KAK3766322.1"/>
    </source>
</evidence>
<sequence>MCIENTGRQYFMAFTVLRDEATAQPLVEVLVIVEISDHAPSTAAGEHALLWDTEDQHQLTTSDVWAIVAKEGTGLDLDKLEGILSDNGPHLEQPRSPLRETGIFRGPSSWQPGLVPIPRRPSSLRQPLPKLSIKPTFKQGRVDTVSAQPNDFDTPNGTAFECPKSPGMVTEGDRALVTVTIRMSRKSRNGDRG</sequence>
<protein>
    <submittedName>
        <fullName evidence="1">Uncharacterized protein</fullName>
    </submittedName>
</protein>
<gene>
    <name evidence="1" type="ORF">RRG08_044513</name>
</gene>
<proteinExistence type="predicted"/>
<name>A0AAE1DDD8_9GAST</name>
<dbReference type="Proteomes" id="UP001283361">
    <property type="component" value="Unassembled WGS sequence"/>
</dbReference>
<organism evidence="1 2">
    <name type="scientific">Elysia crispata</name>
    <name type="common">lettuce slug</name>
    <dbReference type="NCBI Taxonomy" id="231223"/>
    <lineage>
        <taxon>Eukaryota</taxon>
        <taxon>Metazoa</taxon>
        <taxon>Spiralia</taxon>
        <taxon>Lophotrochozoa</taxon>
        <taxon>Mollusca</taxon>
        <taxon>Gastropoda</taxon>
        <taxon>Heterobranchia</taxon>
        <taxon>Euthyneura</taxon>
        <taxon>Panpulmonata</taxon>
        <taxon>Sacoglossa</taxon>
        <taxon>Placobranchoidea</taxon>
        <taxon>Plakobranchidae</taxon>
        <taxon>Elysia</taxon>
    </lineage>
</organism>
<accession>A0AAE1DDD8</accession>
<comment type="caution">
    <text evidence="1">The sequence shown here is derived from an EMBL/GenBank/DDBJ whole genome shotgun (WGS) entry which is preliminary data.</text>
</comment>
<keyword evidence="2" id="KW-1185">Reference proteome</keyword>
<dbReference type="AlphaFoldDB" id="A0AAE1DDD8"/>
<evidence type="ECO:0000313" key="2">
    <source>
        <dbReference type="Proteomes" id="UP001283361"/>
    </source>
</evidence>
<dbReference type="EMBL" id="JAWDGP010004235">
    <property type="protein sequence ID" value="KAK3766322.1"/>
    <property type="molecule type" value="Genomic_DNA"/>
</dbReference>
<reference evidence="1" key="1">
    <citation type="journal article" date="2023" name="G3 (Bethesda)">
        <title>A reference genome for the long-term kleptoplast-retaining sea slug Elysia crispata morphotype clarki.</title>
        <authorList>
            <person name="Eastman K.E."/>
            <person name="Pendleton A.L."/>
            <person name="Shaikh M.A."/>
            <person name="Suttiyut T."/>
            <person name="Ogas R."/>
            <person name="Tomko P."/>
            <person name="Gavelis G."/>
            <person name="Widhalm J.R."/>
            <person name="Wisecaver J.H."/>
        </authorList>
    </citation>
    <scope>NUCLEOTIDE SEQUENCE</scope>
    <source>
        <strain evidence="1">ECLA1</strain>
    </source>
</reference>